<proteinExistence type="predicted"/>
<reference evidence="2" key="1">
    <citation type="submission" date="2017-01" db="EMBL/GenBank/DDBJ databases">
        <authorList>
            <person name="Wang Y."/>
            <person name="White M."/>
            <person name="Kvist S."/>
            <person name="Moncalvo J.-M."/>
        </authorList>
    </citation>
    <scope>NUCLEOTIDE SEQUENCE [LARGE SCALE GENOMIC DNA]</scope>
    <source>
        <strain evidence="2">COL-18-3</strain>
    </source>
</reference>
<sequence length="86" mass="9996">MSQYMNECIEGRGEMDVENHGIEALREQLIKHQENGQVRQAMGEHDEKSRSAEIARRMQKKLQMFNLGRDYLKLNIIGEGAYGTVW</sequence>
<evidence type="ECO:0000313" key="2">
    <source>
        <dbReference type="Proteomes" id="UP000188320"/>
    </source>
</evidence>
<evidence type="ECO:0000313" key="1">
    <source>
        <dbReference type="EMBL" id="OMH79615.1"/>
    </source>
</evidence>
<comment type="caution">
    <text evidence="1">The sequence shown here is derived from an EMBL/GenBank/DDBJ whole genome shotgun (WGS) entry which is preliminary data.</text>
</comment>
<protein>
    <submittedName>
        <fullName evidence="1">Uncharacterized protein</fullName>
    </submittedName>
</protein>
<name>A0A1R1PF33_ZANCU</name>
<dbReference type="EMBL" id="LSSK01001484">
    <property type="protein sequence ID" value="OMH79615.1"/>
    <property type="molecule type" value="Genomic_DNA"/>
</dbReference>
<dbReference type="AlphaFoldDB" id="A0A1R1PF33"/>
<dbReference type="Proteomes" id="UP000188320">
    <property type="component" value="Unassembled WGS sequence"/>
</dbReference>
<accession>A0A1R1PF33</accession>
<organism evidence="1 2">
    <name type="scientific">Zancudomyces culisetae</name>
    <name type="common">Gut fungus</name>
    <name type="synonym">Smittium culisetae</name>
    <dbReference type="NCBI Taxonomy" id="1213189"/>
    <lineage>
        <taxon>Eukaryota</taxon>
        <taxon>Fungi</taxon>
        <taxon>Fungi incertae sedis</taxon>
        <taxon>Zoopagomycota</taxon>
        <taxon>Kickxellomycotina</taxon>
        <taxon>Harpellomycetes</taxon>
        <taxon>Harpellales</taxon>
        <taxon>Legeriomycetaceae</taxon>
        <taxon>Zancudomyces</taxon>
    </lineage>
</organism>
<gene>
    <name evidence="1" type="ORF">AX774_g6967</name>
</gene>
<keyword evidence="2" id="KW-1185">Reference proteome</keyword>